<keyword evidence="5" id="KW-1185">Reference proteome</keyword>
<evidence type="ECO:0000256" key="2">
    <source>
        <dbReference type="ARBA" id="ARBA00023239"/>
    </source>
</evidence>
<dbReference type="STRING" id="1732.SAMN02910417_01624"/>
<dbReference type="PANTHER" id="PTHR22789">
    <property type="entry name" value="FUCULOSE PHOSPHATE ALDOLASE"/>
    <property type="match status" value="1"/>
</dbReference>
<dbReference type="GO" id="GO:0005829">
    <property type="term" value="C:cytosol"/>
    <property type="evidence" value="ECO:0007669"/>
    <property type="project" value="TreeGrafter"/>
</dbReference>
<dbReference type="InterPro" id="IPR036409">
    <property type="entry name" value="Aldolase_II/adducin_N_sf"/>
</dbReference>
<organism evidence="4 5">
    <name type="scientific">Eubacterium oxidoreducens</name>
    <dbReference type="NCBI Taxonomy" id="1732"/>
    <lineage>
        <taxon>Bacteria</taxon>
        <taxon>Bacillati</taxon>
        <taxon>Bacillota</taxon>
        <taxon>Clostridia</taxon>
        <taxon>Eubacteriales</taxon>
        <taxon>Eubacteriaceae</taxon>
        <taxon>Eubacterium</taxon>
    </lineage>
</organism>
<keyword evidence="2" id="KW-0456">Lyase</keyword>
<dbReference type="Proteomes" id="UP000199228">
    <property type="component" value="Unassembled WGS sequence"/>
</dbReference>
<dbReference type="SMART" id="SM01007">
    <property type="entry name" value="Aldolase_II"/>
    <property type="match status" value="2"/>
</dbReference>
<evidence type="ECO:0000313" key="4">
    <source>
        <dbReference type="EMBL" id="SDB21659.1"/>
    </source>
</evidence>
<dbReference type="SUPFAM" id="SSF53639">
    <property type="entry name" value="AraD/HMP-PK domain-like"/>
    <property type="match status" value="2"/>
</dbReference>
<evidence type="ECO:0000256" key="1">
    <source>
        <dbReference type="ARBA" id="ARBA00022723"/>
    </source>
</evidence>
<dbReference type="AlphaFoldDB" id="A0A1G6BM16"/>
<evidence type="ECO:0000313" key="5">
    <source>
        <dbReference type="Proteomes" id="UP000199228"/>
    </source>
</evidence>
<dbReference type="Pfam" id="PF00596">
    <property type="entry name" value="Aldolase_II"/>
    <property type="match status" value="2"/>
</dbReference>
<evidence type="ECO:0000259" key="3">
    <source>
        <dbReference type="SMART" id="SM01007"/>
    </source>
</evidence>
<dbReference type="GO" id="GO:0016832">
    <property type="term" value="F:aldehyde-lyase activity"/>
    <property type="evidence" value="ECO:0007669"/>
    <property type="project" value="TreeGrafter"/>
</dbReference>
<feature type="domain" description="Class II aldolase/adducin N-terminal" evidence="3">
    <location>
        <begin position="228"/>
        <end position="401"/>
    </location>
</feature>
<protein>
    <submittedName>
        <fullName evidence="4">L-fuculose-phosphate aldolase</fullName>
    </submittedName>
</protein>
<proteinExistence type="predicted"/>
<keyword evidence="1" id="KW-0479">Metal-binding</keyword>
<sequence length="427" mass="47701">MQITYMHPADQLVAYMSRIYEANLTTTSGGNLSIKDTNGDIYITPGGYDKGSLTRRDIVCVHPDGTIDGIHKPSSELSFHRKIYEANPDFNAVLHAHSPALIAFSVVRRIPSTDLFPAVYNKCGVVTMADYALTGSDELGEIIAAQFKKGCDITILENHGLVAGGTSMEDAYLKFEALEFGAEIERRGLTLGKLNHPMNHELANKQAVRIFTGTIKPPLSSKEMDARNQICDFLHRAYRQKLICGAWGSASIRLDETSFVLTPKDVDRMTIEPQDLIYVSDLCIEENKIADEYACLHMEIYKKHPEVKSILIGQPQSLMAFAVTDTPMNTRLIPESYMVLQDLSEYDFDSYFAKPQKVAACMNHDETLLLLKNDAAVAVGPTLLRAFDRLEVAEYSAKAILSARSLGEIVEINHHQIQELRDKFHIR</sequence>
<dbReference type="InterPro" id="IPR050197">
    <property type="entry name" value="Aldolase_class_II_sugar_metab"/>
</dbReference>
<dbReference type="RefSeq" id="WP_090173857.1">
    <property type="nucleotide sequence ID" value="NZ_FMXR01000011.1"/>
</dbReference>
<dbReference type="GO" id="GO:0019323">
    <property type="term" value="P:pentose catabolic process"/>
    <property type="evidence" value="ECO:0007669"/>
    <property type="project" value="TreeGrafter"/>
</dbReference>
<gene>
    <name evidence="4" type="ORF">SAMN02910417_01624</name>
</gene>
<dbReference type="Gene3D" id="3.40.225.10">
    <property type="entry name" value="Class II aldolase/adducin N-terminal domain"/>
    <property type="match status" value="2"/>
</dbReference>
<dbReference type="PANTHER" id="PTHR22789:SF0">
    <property type="entry name" value="3-OXO-TETRONATE 4-PHOSPHATE DECARBOXYLASE-RELATED"/>
    <property type="match status" value="1"/>
</dbReference>
<accession>A0A1G6BM16</accession>
<reference evidence="4 5" key="1">
    <citation type="submission" date="2016-10" db="EMBL/GenBank/DDBJ databases">
        <authorList>
            <person name="de Groot N.N."/>
        </authorList>
    </citation>
    <scope>NUCLEOTIDE SEQUENCE [LARGE SCALE GENOMIC DNA]</scope>
    <source>
        <strain evidence="4 5">DSM 3217</strain>
    </source>
</reference>
<name>A0A1G6BM16_EUBOX</name>
<dbReference type="GO" id="GO:0046872">
    <property type="term" value="F:metal ion binding"/>
    <property type="evidence" value="ECO:0007669"/>
    <property type="project" value="UniProtKB-KW"/>
</dbReference>
<dbReference type="OrthoDB" id="9794581at2"/>
<dbReference type="EMBL" id="FMXR01000011">
    <property type="protein sequence ID" value="SDB21659.1"/>
    <property type="molecule type" value="Genomic_DNA"/>
</dbReference>
<dbReference type="InterPro" id="IPR001303">
    <property type="entry name" value="Aldolase_II/adducin_N"/>
</dbReference>
<feature type="domain" description="Class II aldolase/adducin N-terminal" evidence="3">
    <location>
        <begin position="10"/>
        <end position="186"/>
    </location>
</feature>